<evidence type="ECO:0000259" key="2">
    <source>
        <dbReference type="Pfam" id="PF00107"/>
    </source>
</evidence>
<organism evidence="4 5">
    <name type="scientific">Filobasidium floriforme</name>
    <dbReference type="NCBI Taxonomy" id="5210"/>
    <lineage>
        <taxon>Eukaryota</taxon>
        <taxon>Fungi</taxon>
        <taxon>Dikarya</taxon>
        <taxon>Basidiomycota</taxon>
        <taxon>Agaricomycotina</taxon>
        <taxon>Tremellomycetes</taxon>
        <taxon>Filobasidiales</taxon>
        <taxon>Filobasidiaceae</taxon>
        <taxon>Filobasidium</taxon>
    </lineage>
</organism>
<protein>
    <recommendedName>
        <fullName evidence="6">Enoyl reductase (ER) domain-containing protein</fullName>
    </recommendedName>
</protein>
<dbReference type="SUPFAM" id="SSF50129">
    <property type="entry name" value="GroES-like"/>
    <property type="match status" value="1"/>
</dbReference>
<dbReference type="SUPFAM" id="SSF51735">
    <property type="entry name" value="NAD(P)-binding Rossmann-fold domains"/>
    <property type="match status" value="1"/>
</dbReference>
<evidence type="ECO:0008006" key="6">
    <source>
        <dbReference type="Google" id="ProtNLM"/>
    </source>
</evidence>
<dbReference type="InterPro" id="IPR041694">
    <property type="entry name" value="ADH_N_2"/>
</dbReference>
<dbReference type="InterPro" id="IPR013149">
    <property type="entry name" value="ADH-like_C"/>
</dbReference>
<sequence length="364" mass="39653">MPPISNPSIIFNELPKGEPTLETLKIDESAQIDLEEELKENEIILKLVCVSLDPYMRGRMREEHIKSYSPAFPLNKPIGGHGVAKVIKSKSSRYEEGVHIYGVLPYTTYIRRMAPTEQEDAQNAKFFGGPALKILKNEENLSWSTYIGAAGMPGKTAYMAWKEYSPVQGHIGQAKVAYISAGSGPVGSLAIQMAKKDGYKVIASAGSDKKIQFCKDIGADVVFNYKTDNPDEIFAKEAPEGIDVNWVNVGGKAFETELAHSASHGRVIVCGWISAYNGKSDGITNLFQIVAKRLHVNGFIVGDLEPKYGSEFYSTVPKALASGEVKFSEVKYDGLDKIPQAFIDLLAGKQGGGDGLGKVVIEIK</sequence>
<dbReference type="OrthoDB" id="809632at2759"/>
<gene>
    <name evidence="4" type="ORF">FFLO_06731</name>
</gene>
<dbReference type="GO" id="GO:0016628">
    <property type="term" value="F:oxidoreductase activity, acting on the CH-CH group of donors, NAD or NADP as acceptor"/>
    <property type="evidence" value="ECO:0007669"/>
    <property type="project" value="InterPro"/>
</dbReference>
<dbReference type="InterPro" id="IPR011032">
    <property type="entry name" value="GroES-like_sf"/>
</dbReference>
<keyword evidence="1" id="KW-0560">Oxidoreductase</keyword>
<dbReference type="Pfam" id="PF16884">
    <property type="entry name" value="ADH_N_2"/>
    <property type="match status" value="1"/>
</dbReference>
<comment type="caution">
    <text evidence="4">The sequence shown here is derived from an EMBL/GenBank/DDBJ whole genome shotgun (WGS) entry which is preliminary data.</text>
</comment>
<feature type="domain" description="Alcohol dehydrogenase-like C-terminal" evidence="2">
    <location>
        <begin position="185"/>
        <end position="305"/>
    </location>
</feature>
<accession>A0A8K0JEB6</accession>
<dbReference type="Gene3D" id="3.90.180.10">
    <property type="entry name" value="Medium-chain alcohol dehydrogenases, catalytic domain"/>
    <property type="match status" value="1"/>
</dbReference>
<evidence type="ECO:0000313" key="5">
    <source>
        <dbReference type="Proteomes" id="UP000812966"/>
    </source>
</evidence>
<evidence type="ECO:0000256" key="1">
    <source>
        <dbReference type="ARBA" id="ARBA00023002"/>
    </source>
</evidence>
<dbReference type="PANTHER" id="PTHR43205">
    <property type="entry name" value="PROSTAGLANDIN REDUCTASE"/>
    <property type="match status" value="1"/>
</dbReference>
<dbReference type="CDD" id="cd05288">
    <property type="entry name" value="PGDH"/>
    <property type="match status" value="1"/>
</dbReference>
<name>A0A8K0JEB6_9TREE</name>
<keyword evidence="5" id="KW-1185">Reference proteome</keyword>
<proteinExistence type="predicted"/>
<dbReference type="EMBL" id="JABELV010000251">
    <property type="protein sequence ID" value="KAG7527636.1"/>
    <property type="molecule type" value="Genomic_DNA"/>
</dbReference>
<dbReference type="Proteomes" id="UP000812966">
    <property type="component" value="Unassembled WGS sequence"/>
</dbReference>
<reference evidence="4" key="1">
    <citation type="submission" date="2020-04" db="EMBL/GenBank/DDBJ databases">
        <title>Analysis of mating type loci in Filobasidium floriforme.</title>
        <authorList>
            <person name="Nowrousian M."/>
        </authorList>
    </citation>
    <scope>NUCLEOTIDE SEQUENCE</scope>
    <source>
        <strain evidence="4">CBS 6242</strain>
    </source>
</reference>
<dbReference type="Pfam" id="PF00107">
    <property type="entry name" value="ADH_zinc_N"/>
    <property type="match status" value="1"/>
</dbReference>
<dbReference type="InterPro" id="IPR045010">
    <property type="entry name" value="MDR_fam"/>
</dbReference>
<evidence type="ECO:0000313" key="4">
    <source>
        <dbReference type="EMBL" id="KAG7527636.1"/>
    </source>
</evidence>
<dbReference type="Gene3D" id="3.40.50.720">
    <property type="entry name" value="NAD(P)-binding Rossmann-like Domain"/>
    <property type="match status" value="1"/>
</dbReference>
<dbReference type="InterPro" id="IPR036291">
    <property type="entry name" value="NAD(P)-bd_dom_sf"/>
</dbReference>
<evidence type="ECO:0000259" key="3">
    <source>
        <dbReference type="Pfam" id="PF16884"/>
    </source>
</evidence>
<dbReference type="AlphaFoldDB" id="A0A8K0JEB6"/>
<dbReference type="PANTHER" id="PTHR43205:SF7">
    <property type="entry name" value="PROSTAGLANDIN REDUCTASE 1"/>
    <property type="match status" value="1"/>
</dbReference>
<feature type="domain" description="Oxidoreductase N-terminal" evidence="3">
    <location>
        <begin position="9"/>
        <end position="110"/>
    </location>
</feature>